<keyword evidence="3" id="KW-1185">Reference proteome</keyword>
<gene>
    <name evidence="2" type="ORF">DMP10_12185</name>
</gene>
<accession>A0A3N0ALB5</accession>
<dbReference type="EMBL" id="QICA01000046">
    <property type="protein sequence ID" value="RNL34955.1"/>
    <property type="molecule type" value="Genomic_DNA"/>
</dbReference>
<evidence type="ECO:0000259" key="1">
    <source>
        <dbReference type="Pfam" id="PF13635"/>
    </source>
</evidence>
<evidence type="ECO:0000313" key="2">
    <source>
        <dbReference type="EMBL" id="RNL34955.1"/>
    </source>
</evidence>
<feature type="domain" description="DUF4143" evidence="1">
    <location>
        <begin position="15"/>
        <end position="185"/>
    </location>
</feature>
<comment type="caution">
    <text evidence="2">The sequence shown here is derived from an EMBL/GenBank/DDBJ whole genome shotgun (WGS) entry which is preliminary data.</text>
</comment>
<sequence length="239" mass="26543">MDRVKREIIELYKADFKKIDASGRTSAIFDAIPAQLAAKKNQFRISAATGKRLTTKDEERLFDLIDSKTVLPCYNTTNPGVALSQTKDFGSYKLYLADTGLFVTMMFNSEDGANVDLYQRLLGDSLSADLGYLYENAVAQIIASCGRDLYFHSWRPKGKTHAYEVDFLLADKVKAKIVAIEVKSSGANSHKSIDEFAVKYSNVISRCILFSQKDVSRRGALEMEPLYLAPVIIGGIGRS</sequence>
<reference evidence="2 3" key="1">
    <citation type="journal article" date="2019" name="Microbiol. Resour. Announc.">
        <title>Draft Genome Sequences of Type Strains of Gordonibacter faecihominis, Paraeggerthella hongkongensis, Parvibacter caecicola,Slackia equolifaciens, Slackia faecicanis, and Slackia isoflavoniconvertens.</title>
        <authorList>
            <person name="Danylec N."/>
            <person name="Stoll D.A."/>
            <person name="Dotsch A."/>
            <person name="Huch M."/>
        </authorList>
    </citation>
    <scope>NUCLEOTIDE SEQUENCE [LARGE SCALE GENOMIC DNA]</scope>
    <source>
        <strain evidence="2 3">DSM 18785</strain>
    </source>
</reference>
<dbReference type="AlphaFoldDB" id="A0A3N0ALB5"/>
<dbReference type="InterPro" id="IPR025420">
    <property type="entry name" value="DUF4143"/>
</dbReference>
<dbReference type="Proteomes" id="UP000278327">
    <property type="component" value="Unassembled WGS sequence"/>
</dbReference>
<protein>
    <recommendedName>
        <fullName evidence="1">DUF4143 domain-containing protein</fullName>
    </recommendedName>
</protein>
<proteinExistence type="predicted"/>
<dbReference type="Pfam" id="PF13635">
    <property type="entry name" value="DUF4143"/>
    <property type="match status" value="1"/>
</dbReference>
<name>A0A3N0ALB5_9ACTN</name>
<organism evidence="2 3">
    <name type="scientific">Adlercreutzia equolifaciens subsp. celatus DSM 18785</name>
    <dbReference type="NCBI Taxonomy" id="1121021"/>
    <lineage>
        <taxon>Bacteria</taxon>
        <taxon>Bacillati</taxon>
        <taxon>Actinomycetota</taxon>
        <taxon>Coriobacteriia</taxon>
        <taxon>Eggerthellales</taxon>
        <taxon>Eggerthellaceae</taxon>
        <taxon>Adlercreutzia</taxon>
    </lineage>
</organism>
<evidence type="ECO:0000313" key="3">
    <source>
        <dbReference type="Proteomes" id="UP000278327"/>
    </source>
</evidence>